<gene>
    <name evidence="2" type="ORF">RMCT_2812</name>
</gene>
<evidence type="ECO:0000313" key="2">
    <source>
        <dbReference type="EMBL" id="GAT15842.1"/>
    </source>
</evidence>
<dbReference type="PANTHER" id="PTHR42870:SF1">
    <property type="entry name" value="NON-SPECIFIC LIPID-TRANSFER PROTEIN-LIKE 2"/>
    <property type="match status" value="1"/>
</dbReference>
<dbReference type="STRING" id="1797.RMCT_2812"/>
<evidence type="ECO:0000313" key="3">
    <source>
        <dbReference type="Proteomes" id="UP000069654"/>
    </source>
</evidence>
<evidence type="ECO:0000259" key="1">
    <source>
        <dbReference type="Pfam" id="PF22691"/>
    </source>
</evidence>
<reference evidence="2 3" key="1">
    <citation type="journal article" date="2016" name="Genome Announc.">
        <title>Draft Genome Sequences of Five Rapidly Growing Mycobacterium Species, M. thermoresistibile, M. fortuitum subsp. acetamidolyticum, M. canariasense, M. brisbanense, and M. novocastrense.</title>
        <authorList>
            <person name="Katahira K."/>
            <person name="Ogura Y."/>
            <person name="Gotoh Y."/>
            <person name="Hayashi T."/>
        </authorList>
    </citation>
    <scope>NUCLEOTIDE SEQUENCE [LARGE SCALE GENOMIC DNA]</scope>
    <source>
        <strain evidence="2 3">JCM6362</strain>
    </source>
</reference>
<dbReference type="GO" id="GO:0016747">
    <property type="term" value="F:acyltransferase activity, transferring groups other than amino-acyl groups"/>
    <property type="evidence" value="ECO:0007669"/>
    <property type="project" value="InterPro"/>
</dbReference>
<reference evidence="3" key="2">
    <citation type="submission" date="2016-02" db="EMBL/GenBank/DDBJ databases">
        <title>Draft genome sequence of five rapidly growing Mycobacterium species.</title>
        <authorList>
            <person name="Katahira K."/>
            <person name="Gotou Y."/>
            <person name="Iida K."/>
            <person name="Ogura Y."/>
            <person name="Hayashi T."/>
        </authorList>
    </citation>
    <scope>NUCLEOTIDE SEQUENCE [LARGE SCALE GENOMIC DNA]</scope>
    <source>
        <strain evidence="3">JCM6362</strain>
    </source>
</reference>
<name>A0A100XFY7_MYCTH</name>
<dbReference type="PIRSF" id="PIRSF000429">
    <property type="entry name" value="Ac-CoA_Ac_transf"/>
    <property type="match status" value="1"/>
</dbReference>
<protein>
    <submittedName>
        <fullName evidence="2">Lipid-transfer protein</fullName>
    </submittedName>
</protein>
<sequence length="414" mass="43630">MTPPVANGPAITHPASKDYAPHRDQCAIAGIGETAYTRNSGVSELGLAVAAARNALADAGLQPGDIDGLVRNDFDTVTHNDLATALGLEDVTYWGISGAGGAVAPGQIAQAVAAIESGQATTVLVYRALNGRSGADRYGQTRRNLGGPATVGGNGSYDEYFLPYGLAAAGQLYAMVAQRHMIDYGTTSEQLGVIATTVRKRANANPRAQMHDRTMTLEDHQNSRPISEPLRLFDYCLETDGACAVIVTSTERARDCRPAPVLIRAVAMATGPDPKGGVVFPTLFRDDYTTFPSKRAAQTLYRRAGLGPSDIDVAQIYDCFTITTLIQVEDYGFCSKGEGGPFVESGAIDLDGTIPVNTSGGHLSEGYIHGMNHVLEGVRQLRGESTGQVRDAATCLVTGGSPAPTSALILRRDQ</sequence>
<dbReference type="EMBL" id="BCTB01000020">
    <property type="protein sequence ID" value="GAT15842.1"/>
    <property type="molecule type" value="Genomic_DNA"/>
</dbReference>
<dbReference type="OrthoDB" id="9785768at2"/>
<organism evidence="2 3">
    <name type="scientific">Mycolicibacterium thermoresistibile</name>
    <name type="common">Mycobacterium thermoresistibile</name>
    <dbReference type="NCBI Taxonomy" id="1797"/>
    <lineage>
        <taxon>Bacteria</taxon>
        <taxon>Bacillati</taxon>
        <taxon>Actinomycetota</taxon>
        <taxon>Actinomycetes</taxon>
        <taxon>Mycobacteriales</taxon>
        <taxon>Mycobacteriaceae</taxon>
        <taxon>Mycolicibacterium</taxon>
    </lineage>
</organism>
<accession>A0A100XFY7</accession>
<proteinExistence type="predicted"/>
<dbReference type="PANTHER" id="PTHR42870">
    <property type="entry name" value="ACETYL-COA C-ACETYLTRANSFERASE"/>
    <property type="match status" value="1"/>
</dbReference>
<feature type="domain" description="Thiolase C-terminal" evidence="1">
    <location>
        <begin position="285"/>
        <end position="400"/>
    </location>
</feature>
<dbReference type="InterPro" id="IPR055140">
    <property type="entry name" value="Thiolase_C_2"/>
</dbReference>
<dbReference type="InterPro" id="IPR002155">
    <property type="entry name" value="Thiolase"/>
</dbReference>
<dbReference type="AlphaFoldDB" id="A0A100XFY7"/>
<dbReference type="Pfam" id="PF22691">
    <property type="entry name" value="Thiolase_C_1"/>
    <property type="match status" value="1"/>
</dbReference>
<dbReference type="Gene3D" id="3.40.47.10">
    <property type="match status" value="1"/>
</dbReference>
<dbReference type="SUPFAM" id="SSF53901">
    <property type="entry name" value="Thiolase-like"/>
    <property type="match status" value="2"/>
</dbReference>
<dbReference type="InterPro" id="IPR016039">
    <property type="entry name" value="Thiolase-like"/>
</dbReference>
<dbReference type="RefSeq" id="WP_061252269.1">
    <property type="nucleotide sequence ID" value="NZ_BCTB01000020.1"/>
</dbReference>
<dbReference type="Proteomes" id="UP000069654">
    <property type="component" value="Unassembled WGS sequence"/>
</dbReference>
<dbReference type="CDD" id="cd00829">
    <property type="entry name" value="SCP-x_thiolase"/>
    <property type="match status" value="1"/>
</dbReference>
<comment type="caution">
    <text evidence="2">The sequence shown here is derived from an EMBL/GenBank/DDBJ whole genome shotgun (WGS) entry which is preliminary data.</text>
</comment>